<dbReference type="InterPro" id="IPR016181">
    <property type="entry name" value="Acyl_CoA_acyltransferase"/>
</dbReference>
<evidence type="ECO:0000256" key="1">
    <source>
        <dbReference type="ARBA" id="ARBA00022679"/>
    </source>
</evidence>
<proteinExistence type="predicted"/>
<dbReference type="CDD" id="cd04301">
    <property type="entry name" value="NAT_SF"/>
    <property type="match status" value="1"/>
</dbReference>
<dbReference type="PROSITE" id="PS51186">
    <property type="entry name" value="GNAT"/>
    <property type="match status" value="1"/>
</dbReference>
<dbReference type="PANTHER" id="PTHR43877:SF2">
    <property type="entry name" value="AMINOALKYLPHOSPHONATE N-ACETYLTRANSFERASE-RELATED"/>
    <property type="match status" value="1"/>
</dbReference>
<keyword evidence="1 4" id="KW-0808">Transferase</keyword>
<dbReference type="Pfam" id="PF00583">
    <property type="entry name" value="Acetyltransf_1"/>
    <property type="match status" value="1"/>
</dbReference>
<evidence type="ECO:0000259" key="3">
    <source>
        <dbReference type="PROSITE" id="PS51186"/>
    </source>
</evidence>
<evidence type="ECO:0000256" key="2">
    <source>
        <dbReference type="ARBA" id="ARBA00023315"/>
    </source>
</evidence>
<evidence type="ECO:0000313" key="5">
    <source>
        <dbReference type="Proteomes" id="UP001589718"/>
    </source>
</evidence>
<feature type="domain" description="N-acetyltransferase" evidence="3">
    <location>
        <begin position="1"/>
        <end position="142"/>
    </location>
</feature>
<keyword evidence="5" id="KW-1185">Reference proteome</keyword>
<dbReference type="InterPro" id="IPR000182">
    <property type="entry name" value="GNAT_dom"/>
</dbReference>
<dbReference type="SUPFAM" id="SSF55729">
    <property type="entry name" value="Acyl-CoA N-acyltransferases (Nat)"/>
    <property type="match status" value="1"/>
</dbReference>
<keyword evidence="2 4" id="KW-0012">Acyltransferase</keyword>
<dbReference type="Gene3D" id="3.40.630.30">
    <property type="match status" value="1"/>
</dbReference>
<dbReference type="EMBL" id="JBHMCR010000006">
    <property type="protein sequence ID" value="MFB9521040.1"/>
    <property type="molecule type" value="Genomic_DNA"/>
</dbReference>
<name>A0ABV5PCX1_STRCM</name>
<gene>
    <name evidence="4" type="ORF">ACFFTU_13875</name>
</gene>
<accession>A0ABV5PCX1</accession>
<dbReference type="Proteomes" id="UP001589718">
    <property type="component" value="Unassembled WGS sequence"/>
</dbReference>
<reference evidence="4 5" key="1">
    <citation type="submission" date="2024-09" db="EMBL/GenBank/DDBJ databases">
        <authorList>
            <person name="Sun Q."/>
            <person name="Mori K."/>
        </authorList>
    </citation>
    <scope>NUCLEOTIDE SEQUENCE [LARGE SCALE GENOMIC DNA]</scope>
    <source>
        <strain evidence="4 5">JCM 4362</strain>
    </source>
</reference>
<dbReference type="EC" id="2.3.1.-" evidence="4"/>
<evidence type="ECO:0000313" key="4">
    <source>
        <dbReference type="EMBL" id="MFB9521040.1"/>
    </source>
</evidence>
<dbReference type="InterPro" id="IPR050832">
    <property type="entry name" value="Bact_Acetyltransf"/>
</dbReference>
<protein>
    <submittedName>
        <fullName evidence="4">GNAT family N-acetyltransferase</fullName>
        <ecNumber evidence="4">2.3.1.-</ecNumber>
    </submittedName>
</protein>
<dbReference type="RefSeq" id="WP_345223160.1">
    <property type="nucleotide sequence ID" value="NZ_BAAAXE010000013.1"/>
</dbReference>
<dbReference type="PANTHER" id="PTHR43877">
    <property type="entry name" value="AMINOALKYLPHOSPHONATE N-ACETYLTRANSFERASE-RELATED-RELATED"/>
    <property type="match status" value="1"/>
</dbReference>
<organism evidence="4 5">
    <name type="scientific">Streptomyces cremeus</name>
    <dbReference type="NCBI Taxonomy" id="66881"/>
    <lineage>
        <taxon>Bacteria</taxon>
        <taxon>Bacillati</taxon>
        <taxon>Actinomycetota</taxon>
        <taxon>Actinomycetes</taxon>
        <taxon>Kitasatosporales</taxon>
        <taxon>Streptomycetaceae</taxon>
        <taxon>Streptomyces</taxon>
    </lineage>
</organism>
<dbReference type="GO" id="GO:0016746">
    <property type="term" value="F:acyltransferase activity"/>
    <property type="evidence" value="ECO:0007669"/>
    <property type="project" value="UniProtKB-KW"/>
</dbReference>
<sequence length="142" mass="15745">MTFDDSRAVLRVGGEDHDLADRLDAELTAFNSEASGAPVEELSVRVTDASDELIGGLTGFTWGGLGFVHLLWVRDSARREGWGARLMRAAEEEMRRRGCDRAGVSTYTFQAPGFYRRLGYEEAARLPGVPGGHEDVYFFKEL</sequence>
<comment type="caution">
    <text evidence="4">The sequence shown here is derived from an EMBL/GenBank/DDBJ whole genome shotgun (WGS) entry which is preliminary data.</text>
</comment>